<keyword evidence="5 6" id="KW-0472">Membrane</keyword>
<feature type="transmembrane region" description="Helical" evidence="6">
    <location>
        <begin position="457"/>
        <end position="476"/>
    </location>
</feature>
<dbReference type="GO" id="GO:0042937">
    <property type="term" value="F:tripeptide transmembrane transporter activity"/>
    <property type="evidence" value="ECO:0007669"/>
    <property type="project" value="InterPro"/>
</dbReference>
<comment type="caution">
    <text evidence="7">The sequence shown here is derived from an EMBL/GenBank/DDBJ whole genome shotgun (WGS) entry which is preliminary data.</text>
</comment>
<comment type="subcellular location">
    <subcellularLocation>
        <location evidence="1">Membrane</location>
        <topology evidence="1">Multi-pass membrane protein</topology>
    </subcellularLocation>
</comment>
<evidence type="ECO:0000256" key="1">
    <source>
        <dbReference type="ARBA" id="ARBA00004141"/>
    </source>
</evidence>
<dbReference type="InterPro" id="IPR000109">
    <property type="entry name" value="POT_fam"/>
</dbReference>
<name>A0AAP0BRZ5_9ASPA</name>
<dbReference type="EMBL" id="JBBWWQ010000005">
    <property type="protein sequence ID" value="KAK8946811.1"/>
    <property type="molecule type" value="Genomic_DNA"/>
</dbReference>
<evidence type="ECO:0000313" key="8">
    <source>
        <dbReference type="Proteomes" id="UP001418222"/>
    </source>
</evidence>
<reference evidence="7 8" key="1">
    <citation type="journal article" date="2022" name="Nat. Plants">
        <title>Genomes of leafy and leafless Platanthera orchids illuminate the evolution of mycoheterotrophy.</title>
        <authorList>
            <person name="Li M.H."/>
            <person name="Liu K.W."/>
            <person name="Li Z."/>
            <person name="Lu H.C."/>
            <person name="Ye Q.L."/>
            <person name="Zhang D."/>
            <person name="Wang J.Y."/>
            <person name="Li Y.F."/>
            <person name="Zhong Z.M."/>
            <person name="Liu X."/>
            <person name="Yu X."/>
            <person name="Liu D.K."/>
            <person name="Tu X.D."/>
            <person name="Liu B."/>
            <person name="Hao Y."/>
            <person name="Liao X.Y."/>
            <person name="Jiang Y.T."/>
            <person name="Sun W.H."/>
            <person name="Chen J."/>
            <person name="Chen Y.Q."/>
            <person name="Ai Y."/>
            <person name="Zhai J.W."/>
            <person name="Wu S.S."/>
            <person name="Zhou Z."/>
            <person name="Hsiao Y.Y."/>
            <person name="Wu W.L."/>
            <person name="Chen Y.Y."/>
            <person name="Lin Y.F."/>
            <person name="Hsu J.L."/>
            <person name="Li C.Y."/>
            <person name="Wang Z.W."/>
            <person name="Zhao X."/>
            <person name="Zhong W.Y."/>
            <person name="Ma X.K."/>
            <person name="Ma L."/>
            <person name="Huang J."/>
            <person name="Chen G.Z."/>
            <person name="Huang M.Z."/>
            <person name="Huang L."/>
            <person name="Peng D.H."/>
            <person name="Luo Y.B."/>
            <person name="Zou S.Q."/>
            <person name="Chen S.P."/>
            <person name="Lan S."/>
            <person name="Tsai W.C."/>
            <person name="Van de Peer Y."/>
            <person name="Liu Z.J."/>
        </authorList>
    </citation>
    <scope>NUCLEOTIDE SEQUENCE [LARGE SCALE GENOMIC DNA]</scope>
    <source>
        <strain evidence="7">Lor287</strain>
    </source>
</reference>
<keyword evidence="3 6" id="KW-0812">Transmembrane</keyword>
<dbReference type="Pfam" id="PF00854">
    <property type="entry name" value="PTR2"/>
    <property type="match status" value="1"/>
</dbReference>
<feature type="transmembrane region" description="Helical" evidence="6">
    <location>
        <begin position="362"/>
        <end position="385"/>
    </location>
</feature>
<dbReference type="InterPro" id="IPR036259">
    <property type="entry name" value="MFS_trans_sf"/>
</dbReference>
<feature type="transmembrane region" description="Helical" evidence="6">
    <location>
        <begin position="488"/>
        <end position="509"/>
    </location>
</feature>
<evidence type="ECO:0000256" key="3">
    <source>
        <dbReference type="ARBA" id="ARBA00022692"/>
    </source>
</evidence>
<dbReference type="AlphaFoldDB" id="A0AAP0BRZ5"/>
<feature type="transmembrane region" description="Helical" evidence="6">
    <location>
        <begin position="211"/>
        <end position="232"/>
    </location>
</feature>
<evidence type="ECO:0000256" key="6">
    <source>
        <dbReference type="SAM" id="Phobius"/>
    </source>
</evidence>
<evidence type="ECO:0000256" key="5">
    <source>
        <dbReference type="ARBA" id="ARBA00023136"/>
    </source>
</evidence>
<protein>
    <submittedName>
        <fullName evidence="7">Peptide/nitrate transporter</fullName>
    </submittedName>
</protein>
<dbReference type="PANTHER" id="PTHR11654">
    <property type="entry name" value="OLIGOPEPTIDE TRANSPORTER-RELATED"/>
    <property type="match status" value="1"/>
</dbReference>
<keyword evidence="4 6" id="KW-1133">Transmembrane helix</keyword>
<dbReference type="InterPro" id="IPR044739">
    <property type="entry name" value="NRT1/PTR"/>
</dbReference>
<keyword evidence="8" id="KW-1185">Reference proteome</keyword>
<dbReference type="Gene3D" id="1.20.1250.20">
    <property type="entry name" value="MFS general substrate transporter like domains"/>
    <property type="match status" value="1"/>
</dbReference>
<dbReference type="GO" id="GO:0071916">
    <property type="term" value="F:dipeptide transmembrane transporter activity"/>
    <property type="evidence" value="ECO:0007669"/>
    <property type="project" value="InterPro"/>
</dbReference>
<evidence type="ECO:0000256" key="4">
    <source>
        <dbReference type="ARBA" id="ARBA00022989"/>
    </source>
</evidence>
<accession>A0AAP0BRZ5</accession>
<dbReference type="SUPFAM" id="SSF103473">
    <property type="entry name" value="MFS general substrate transporter"/>
    <property type="match status" value="1"/>
</dbReference>
<feature type="transmembrane region" description="Helical" evidence="6">
    <location>
        <begin position="95"/>
        <end position="116"/>
    </location>
</feature>
<organism evidence="7 8">
    <name type="scientific">Platanthera zijinensis</name>
    <dbReference type="NCBI Taxonomy" id="2320716"/>
    <lineage>
        <taxon>Eukaryota</taxon>
        <taxon>Viridiplantae</taxon>
        <taxon>Streptophyta</taxon>
        <taxon>Embryophyta</taxon>
        <taxon>Tracheophyta</taxon>
        <taxon>Spermatophyta</taxon>
        <taxon>Magnoliopsida</taxon>
        <taxon>Liliopsida</taxon>
        <taxon>Asparagales</taxon>
        <taxon>Orchidaceae</taxon>
        <taxon>Orchidoideae</taxon>
        <taxon>Orchideae</taxon>
        <taxon>Orchidinae</taxon>
        <taxon>Platanthera</taxon>
    </lineage>
</organism>
<evidence type="ECO:0000256" key="2">
    <source>
        <dbReference type="ARBA" id="ARBA00005982"/>
    </source>
</evidence>
<dbReference type="Proteomes" id="UP001418222">
    <property type="component" value="Unassembled WGS sequence"/>
</dbReference>
<evidence type="ECO:0000313" key="7">
    <source>
        <dbReference type="EMBL" id="KAK8946811.1"/>
    </source>
</evidence>
<dbReference type="CDD" id="cd17417">
    <property type="entry name" value="MFS_NPF5"/>
    <property type="match status" value="1"/>
</dbReference>
<feature type="transmembrane region" description="Helical" evidence="6">
    <location>
        <begin position="321"/>
        <end position="342"/>
    </location>
</feature>
<proteinExistence type="inferred from homology"/>
<sequence length="584" mass="64287">MEIIGYTKDGTVDLRGRPVLAAKTGCWRACAFLVGYEAFERMAFYGVAANLVVYLTTQLHEDTVTSVRNVNNWSGSVWITPILGAFIADSYFGRFWTFTVSSLIYVLGMVLLTMAVSLKSLRPTCAAGEGNCAKATASQLAFFYSALYIIAAGAGGTKPNISTFGADQFDDFDDVEKKKKDSFFNWWMFSSFLGGLIATLGLVYIQENLGWGVGYAIPTTGLIVSLLIFYAGTPNYRHKARRGESPAREVAQVWAAAFANRRLRLPEDPKELHELDQLHYVDAGKRRLQHTSAFRFLDKAAVKGGRTSNQPTATQVEESKLVLGMSIIWLTSLVPCTIFAQVNTLFVKQGTTLNRSIAGGGGFRIPAASIGSFVTISMLIAIPLYDRCFVPFMRRRTGLPRGITLLQRLGVGFTTHILVTAVAYSVELRRMRVIRAHRIASPDAVVPMSILWLVPQYALLGFGDVFTAIGLLEFFYDQSPENMQSLGTTFFTSGIAAGNFLSSVLVTAVDKLTRGRRGGKGWIGKNFNDSHLDYYYAFLMGITAANLGVFLWVAMRYNYKVEAAEGSPEPGKMEAVRTVDYPEG</sequence>
<feature type="transmembrane region" description="Helical" evidence="6">
    <location>
        <begin position="405"/>
        <end position="426"/>
    </location>
</feature>
<comment type="similarity">
    <text evidence="2">Belongs to the major facilitator superfamily. Proton-dependent oligopeptide transporter (POT/PTR) (TC 2.A.17) family.</text>
</comment>
<feature type="transmembrane region" description="Helical" evidence="6">
    <location>
        <begin position="534"/>
        <end position="554"/>
    </location>
</feature>
<feature type="transmembrane region" description="Helical" evidence="6">
    <location>
        <begin position="186"/>
        <end position="205"/>
    </location>
</feature>
<gene>
    <name evidence="7" type="ORF">KSP39_PZI006721</name>
</gene>
<dbReference type="GO" id="GO:0016020">
    <property type="term" value="C:membrane"/>
    <property type="evidence" value="ECO:0007669"/>
    <property type="project" value="UniProtKB-SubCell"/>
</dbReference>